<dbReference type="OrthoDB" id="2438318at2759"/>
<keyword evidence="2" id="KW-0129">CBS domain</keyword>
<dbReference type="Gene3D" id="3.90.1280.20">
    <property type="match status" value="1"/>
</dbReference>
<dbReference type="Pfam" id="PF00571">
    <property type="entry name" value="CBS"/>
    <property type="match status" value="1"/>
</dbReference>
<dbReference type="InterPro" id="IPR000644">
    <property type="entry name" value="CBS_dom"/>
</dbReference>
<evidence type="ECO:0000259" key="3">
    <source>
        <dbReference type="PROSITE" id="PS51371"/>
    </source>
</evidence>
<reference evidence="4" key="1">
    <citation type="submission" date="2021-06" db="EMBL/GenBank/DDBJ databases">
        <authorList>
            <person name="Kallberg Y."/>
            <person name="Tangrot J."/>
            <person name="Rosling A."/>
        </authorList>
    </citation>
    <scope>NUCLEOTIDE SEQUENCE</scope>
    <source>
        <strain evidence="4">CL551</strain>
    </source>
</reference>
<comment type="caution">
    <text evidence="4">The sequence shown here is derived from an EMBL/GenBank/DDBJ whole genome shotgun (WGS) entry which is preliminary data.</text>
</comment>
<dbReference type="GO" id="GO:0005247">
    <property type="term" value="F:voltage-gated chloride channel activity"/>
    <property type="evidence" value="ECO:0007669"/>
    <property type="project" value="TreeGrafter"/>
</dbReference>
<dbReference type="PANTHER" id="PTHR45711">
    <property type="entry name" value="CHLORIDE CHANNEL PROTEIN"/>
    <property type="match status" value="1"/>
</dbReference>
<evidence type="ECO:0000256" key="2">
    <source>
        <dbReference type="PROSITE-ProRule" id="PRU00703"/>
    </source>
</evidence>
<dbReference type="GO" id="GO:0005886">
    <property type="term" value="C:plasma membrane"/>
    <property type="evidence" value="ECO:0007669"/>
    <property type="project" value="TreeGrafter"/>
</dbReference>
<gene>
    <name evidence="4" type="ORF">AMORRO_LOCUS14057</name>
</gene>
<feature type="non-terminal residue" evidence="4">
    <location>
        <position position="1"/>
    </location>
</feature>
<name>A0A9N9IDY5_9GLOM</name>
<feature type="domain" description="CBS" evidence="3">
    <location>
        <begin position="17"/>
        <end position="75"/>
    </location>
</feature>
<dbReference type="GO" id="GO:0005794">
    <property type="term" value="C:Golgi apparatus"/>
    <property type="evidence" value="ECO:0007669"/>
    <property type="project" value="TreeGrafter"/>
</dbReference>
<proteinExistence type="predicted"/>
<dbReference type="InterPro" id="IPR046342">
    <property type="entry name" value="CBS_dom_sf"/>
</dbReference>
<dbReference type="PROSITE" id="PS51371">
    <property type="entry name" value="CBS"/>
    <property type="match status" value="1"/>
</dbReference>
<evidence type="ECO:0000256" key="1">
    <source>
        <dbReference type="ARBA" id="ARBA00023065"/>
    </source>
</evidence>
<evidence type="ECO:0000313" key="4">
    <source>
        <dbReference type="EMBL" id="CAG8731506.1"/>
    </source>
</evidence>
<dbReference type="AlphaFoldDB" id="A0A9N9IDY5"/>
<keyword evidence="1" id="KW-0813">Transport</keyword>
<dbReference type="PANTHER" id="PTHR45711:SF6">
    <property type="entry name" value="CHLORIDE CHANNEL PROTEIN"/>
    <property type="match status" value="1"/>
</dbReference>
<protein>
    <submittedName>
        <fullName evidence="4">2938_t:CDS:1</fullName>
    </submittedName>
</protein>
<evidence type="ECO:0000313" key="5">
    <source>
        <dbReference type="Proteomes" id="UP000789342"/>
    </source>
</evidence>
<sequence length="105" mass="12098">NLPILDSTIFVDFKPWMDQTPITISHKFPMEMVIELFRKMGLRYVLVTKNGQLLGLITKKDVLRHLAAVNYPGSSINREYSQEIQNLRILPSGRRSSFVEDFGTD</sequence>
<dbReference type="Proteomes" id="UP000789342">
    <property type="component" value="Unassembled WGS sequence"/>
</dbReference>
<keyword evidence="1" id="KW-0406">Ion transport</keyword>
<dbReference type="EMBL" id="CAJVPV010026396">
    <property type="protein sequence ID" value="CAG8731506.1"/>
    <property type="molecule type" value="Genomic_DNA"/>
</dbReference>
<dbReference type="GO" id="GO:0005769">
    <property type="term" value="C:early endosome"/>
    <property type="evidence" value="ECO:0007669"/>
    <property type="project" value="TreeGrafter"/>
</dbReference>
<dbReference type="SMART" id="SM00116">
    <property type="entry name" value="CBS"/>
    <property type="match status" value="1"/>
</dbReference>
<dbReference type="SUPFAM" id="SSF54631">
    <property type="entry name" value="CBS-domain pair"/>
    <property type="match status" value="1"/>
</dbReference>
<organism evidence="4 5">
    <name type="scientific">Acaulospora morrowiae</name>
    <dbReference type="NCBI Taxonomy" id="94023"/>
    <lineage>
        <taxon>Eukaryota</taxon>
        <taxon>Fungi</taxon>
        <taxon>Fungi incertae sedis</taxon>
        <taxon>Mucoromycota</taxon>
        <taxon>Glomeromycotina</taxon>
        <taxon>Glomeromycetes</taxon>
        <taxon>Diversisporales</taxon>
        <taxon>Acaulosporaceae</taxon>
        <taxon>Acaulospora</taxon>
    </lineage>
</organism>
<accession>A0A9N9IDY5</accession>
<keyword evidence="5" id="KW-1185">Reference proteome</keyword>